<keyword evidence="6" id="KW-0560">Oxidoreductase</keyword>
<keyword evidence="10" id="KW-0325">Glycoprotein</keyword>
<dbReference type="GO" id="GO:0004497">
    <property type="term" value="F:monooxygenase activity"/>
    <property type="evidence" value="ECO:0007669"/>
    <property type="project" value="UniProtKB-KW"/>
</dbReference>
<evidence type="ECO:0000256" key="11">
    <source>
        <dbReference type="ARBA" id="ARBA00046340"/>
    </source>
</evidence>
<evidence type="ECO:0000256" key="3">
    <source>
        <dbReference type="ARBA" id="ARBA00022525"/>
    </source>
</evidence>
<evidence type="ECO:0000256" key="4">
    <source>
        <dbReference type="ARBA" id="ARBA00022723"/>
    </source>
</evidence>
<reference evidence="12" key="1">
    <citation type="submission" date="2023-02" db="EMBL/GenBank/DDBJ databases">
        <title>Identification and recombinant expression of a fungal hydrolase from Papiliotrema laurentii that hydrolyzes apple cutin and clears colloidal polyester polyurethane.</title>
        <authorList>
            <consortium name="DOE Joint Genome Institute"/>
            <person name="Roman V.A."/>
            <person name="Bojanowski C."/>
            <person name="Crable B.R."/>
            <person name="Wagner D.N."/>
            <person name="Hung C.S."/>
            <person name="Nadeau L.J."/>
            <person name="Schratz L."/>
            <person name="Haridas S."/>
            <person name="Pangilinan J."/>
            <person name="Lipzen A."/>
            <person name="Na H."/>
            <person name="Yan M."/>
            <person name="Ng V."/>
            <person name="Grigoriev I.V."/>
            <person name="Spatafora J.W."/>
            <person name="Barlow D."/>
            <person name="Biffinger J."/>
            <person name="Kelley-Loughnane N."/>
            <person name="Varaljay V.A."/>
            <person name="Crookes-Goodson W.J."/>
        </authorList>
    </citation>
    <scope>NUCLEOTIDE SEQUENCE</scope>
    <source>
        <strain evidence="12">5307AH</strain>
    </source>
</reference>
<evidence type="ECO:0000256" key="6">
    <source>
        <dbReference type="ARBA" id="ARBA00023002"/>
    </source>
</evidence>
<dbReference type="Pfam" id="PF22810">
    <property type="entry name" value="LPMO_AA14"/>
    <property type="match status" value="1"/>
</dbReference>
<evidence type="ECO:0000256" key="9">
    <source>
        <dbReference type="ARBA" id="ARBA00023157"/>
    </source>
</evidence>
<keyword evidence="9" id="KW-1015">Disulfide bond</keyword>
<evidence type="ECO:0000256" key="2">
    <source>
        <dbReference type="ARBA" id="ARBA00004613"/>
    </source>
</evidence>
<organism evidence="12 13">
    <name type="scientific">Papiliotrema laurentii</name>
    <name type="common">Cryptococcus laurentii</name>
    <dbReference type="NCBI Taxonomy" id="5418"/>
    <lineage>
        <taxon>Eukaryota</taxon>
        <taxon>Fungi</taxon>
        <taxon>Dikarya</taxon>
        <taxon>Basidiomycota</taxon>
        <taxon>Agaricomycotina</taxon>
        <taxon>Tremellomycetes</taxon>
        <taxon>Tremellales</taxon>
        <taxon>Rhynchogastremaceae</taxon>
        <taxon>Papiliotrema</taxon>
    </lineage>
</organism>
<accession>A0AAD9CV21</accession>
<dbReference type="GO" id="GO:0005576">
    <property type="term" value="C:extracellular region"/>
    <property type="evidence" value="ECO:0007669"/>
    <property type="project" value="UniProtKB-SubCell"/>
</dbReference>
<comment type="subcellular location">
    <subcellularLocation>
        <location evidence="2">Secreted</location>
    </subcellularLocation>
</comment>
<dbReference type="GO" id="GO:0046872">
    <property type="term" value="F:metal ion binding"/>
    <property type="evidence" value="ECO:0007669"/>
    <property type="project" value="UniProtKB-KW"/>
</dbReference>
<evidence type="ECO:0000256" key="1">
    <source>
        <dbReference type="ARBA" id="ARBA00001973"/>
    </source>
</evidence>
<comment type="similarity">
    <text evidence="11">Belongs to the polysaccharide monooxygenase AA14 family.</text>
</comment>
<protein>
    <submittedName>
        <fullName evidence="12">Uncharacterized protein</fullName>
    </submittedName>
</protein>
<feature type="non-terminal residue" evidence="12">
    <location>
        <position position="261"/>
    </location>
</feature>
<dbReference type="AlphaFoldDB" id="A0AAD9CV21"/>
<comment type="caution">
    <text evidence="12">The sequence shown here is derived from an EMBL/GenBank/DDBJ whole genome shotgun (WGS) entry which is preliminary data.</text>
</comment>
<evidence type="ECO:0000313" key="12">
    <source>
        <dbReference type="EMBL" id="KAK1921128.1"/>
    </source>
</evidence>
<evidence type="ECO:0000256" key="10">
    <source>
        <dbReference type="ARBA" id="ARBA00023180"/>
    </source>
</evidence>
<keyword evidence="4" id="KW-0479">Metal-binding</keyword>
<keyword evidence="5" id="KW-0732">Signal</keyword>
<gene>
    <name evidence="12" type="ORF">DB88DRAFT_428264</name>
</gene>
<keyword evidence="3" id="KW-0964">Secreted</keyword>
<evidence type="ECO:0000256" key="8">
    <source>
        <dbReference type="ARBA" id="ARBA00023033"/>
    </source>
</evidence>
<dbReference type="InterPro" id="IPR054497">
    <property type="entry name" value="LPMO_AA14"/>
</dbReference>
<keyword evidence="13" id="KW-1185">Reference proteome</keyword>
<feature type="non-terminal residue" evidence="12">
    <location>
        <position position="1"/>
    </location>
</feature>
<evidence type="ECO:0000256" key="5">
    <source>
        <dbReference type="ARBA" id="ARBA00022729"/>
    </source>
</evidence>
<keyword evidence="7" id="KW-0186">Copper</keyword>
<sequence length="261" mass="28714">LFGLNYPGQANADTYQYYNSNYAIVPLRHFENLTTEQWFGRGLKAYPPAEGDFMELESGGTFAGHADLAGELGCNRAWTTLRDPNADRPLHYYACPTVGPLHVNNKFGEEPDPQYFGGTAIAIAYTSDVASLQPGDMTVISVNYTSVWTRETEYKIPCGLPPCPPGGCLCTWNWIHQDGHGEGYGKEIYNNLYRCNVSGQTSTKNELKVGGGLPPVLCEDDAEQCVKGPKQPMVSVPGNNMPWPNAPPSYNQRYGFRDGAQ</sequence>
<evidence type="ECO:0000256" key="7">
    <source>
        <dbReference type="ARBA" id="ARBA00023008"/>
    </source>
</evidence>
<evidence type="ECO:0000313" key="13">
    <source>
        <dbReference type="Proteomes" id="UP001182556"/>
    </source>
</evidence>
<dbReference type="EMBL" id="JAODAN010000011">
    <property type="protein sequence ID" value="KAK1921128.1"/>
    <property type="molecule type" value="Genomic_DNA"/>
</dbReference>
<dbReference type="Proteomes" id="UP001182556">
    <property type="component" value="Unassembled WGS sequence"/>
</dbReference>
<keyword evidence="8" id="KW-0503">Monooxygenase</keyword>
<comment type="cofactor">
    <cofactor evidence="1">
        <name>Cu(2+)</name>
        <dbReference type="ChEBI" id="CHEBI:29036"/>
    </cofactor>
</comment>
<name>A0AAD9CV21_PAPLA</name>
<proteinExistence type="inferred from homology"/>